<feature type="transmembrane region" description="Helical" evidence="11">
    <location>
        <begin position="298"/>
        <end position="320"/>
    </location>
</feature>
<accession>A0A1T0CUC9</accession>
<organism evidence="13 14">
    <name type="scientific">Moraxella pluranimalium</name>
    <dbReference type="NCBI Taxonomy" id="470453"/>
    <lineage>
        <taxon>Bacteria</taxon>
        <taxon>Pseudomonadati</taxon>
        <taxon>Pseudomonadota</taxon>
        <taxon>Gammaproteobacteria</taxon>
        <taxon>Moraxellales</taxon>
        <taxon>Moraxellaceae</taxon>
        <taxon>Moraxella</taxon>
    </lineage>
</organism>
<dbReference type="GO" id="GO:1902600">
    <property type="term" value="P:proton transmembrane transport"/>
    <property type="evidence" value="ECO:0007669"/>
    <property type="project" value="InterPro"/>
</dbReference>
<evidence type="ECO:0000256" key="4">
    <source>
        <dbReference type="ARBA" id="ARBA00022449"/>
    </source>
</evidence>
<evidence type="ECO:0000256" key="6">
    <source>
        <dbReference type="ARBA" id="ARBA00022692"/>
    </source>
</evidence>
<evidence type="ECO:0000256" key="3">
    <source>
        <dbReference type="ARBA" id="ARBA00022448"/>
    </source>
</evidence>
<feature type="transmembrane region" description="Helical" evidence="11">
    <location>
        <begin position="6"/>
        <end position="28"/>
    </location>
</feature>
<evidence type="ECO:0000256" key="7">
    <source>
        <dbReference type="ARBA" id="ARBA00022958"/>
    </source>
</evidence>
<gene>
    <name evidence="13" type="ORF">B0680_00985</name>
</gene>
<dbReference type="FunFam" id="3.40.50.720:FF:000036">
    <property type="entry name" value="Glutathione-regulated potassium-efflux system protein KefB"/>
    <property type="match status" value="1"/>
</dbReference>
<dbReference type="AlphaFoldDB" id="A0A1T0CUC9"/>
<comment type="caution">
    <text evidence="13">The sequence shown here is derived from an EMBL/GenBank/DDBJ whole genome shotgun (WGS) entry which is preliminary data.</text>
</comment>
<dbReference type="STRING" id="470453.B0680_00985"/>
<feature type="transmembrane region" description="Helical" evidence="11">
    <location>
        <begin position="332"/>
        <end position="355"/>
    </location>
</feature>
<keyword evidence="10 11" id="KW-0472">Membrane</keyword>
<feature type="transmembrane region" description="Helical" evidence="11">
    <location>
        <begin position="90"/>
        <end position="112"/>
    </location>
</feature>
<dbReference type="EMBL" id="MUYU01000005">
    <property type="protein sequence ID" value="OOS25965.1"/>
    <property type="molecule type" value="Genomic_DNA"/>
</dbReference>
<keyword evidence="4" id="KW-0050">Antiport</keyword>
<evidence type="ECO:0000256" key="5">
    <source>
        <dbReference type="ARBA" id="ARBA00022538"/>
    </source>
</evidence>
<keyword evidence="6 11" id="KW-0812">Transmembrane</keyword>
<dbReference type="PROSITE" id="PS51201">
    <property type="entry name" value="RCK_N"/>
    <property type="match status" value="1"/>
</dbReference>
<dbReference type="InterPro" id="IPR006153">
    <property type="entry name" value="Cation/H_exchanger_TM"/>
</dbReference>
<dbReference type="Proteomes" id="UP000189800">
    <property type="component" value="Unassembled WGS sequence"/>
</dbReference>
<proteinExistence type="inferred from homology"/>
<dbReference type="GO" id="GO:0012505">
    <property type="term" value="C:endomembrane system"/>
    <property type="evidence" value="ECO:0007669"/>
    <property type="project" value="UniProtKB-SubCell"/>
</dbReference>
<dbReference type="GO" id="GO:0015297">
    <property type="term" value="F:antiporter activity"/>
    <property type="evidence" value="ECO:0007669"/>
    <property type="project" value="UniProtKB-KW"/>
</dbReference>
<evidence type="ECO:0000256" key="11">
    <source>
        <dbReference type="SAM" id="Phobius"/>
    </source>
</evidence>
<dbReference type="PANTHER" id="PTHR46157:SF8">
    <property type="entry name" value="GLUTATHIONE-REGULATED POTASSIUM-EFFLUX SYSTEM PROTEIN"/>
    <property type="match status" value="1"/>
</dbReference>
<evidence type="ECO:0000313" key="14">
    <source>
        <dbReference type="Proteomes" id="UP000189800"/>
    </source>
</evidence>
<dbReference type="Gene3D" id="3.40.50.720">
    <property type="entry name" value="NAD(P)-binding Rossmann-like Domain"/>
    <property type="match status" value="1"/>
</dbReference>
<comment type="subcellular location">
    <subcellularLocation>
        <location evidence="1">Endomembrane system</location>
        <topology evidence="1">Multi-pass membrane protein</topology>
    </subcellularLocation>
</comment>
<dbReference type="OrthoDB" id="9781411at2"/>
<dbReference type="GO" id="GO:0005886">
    <property type="term" value="C:plasma membrane"/>
    <property type="evidence" value="ECO:0007669"/>
    <property type="project" value="TreeGrafter"/>
</dbReference>
<dbReference type="SUPFAM" id="SSF51735">
    <property type="entry name" value="NAD(P)-binding Rossmann-fold domains"/>
    <property type="match status" value="1"/>
</dbReference>
<evidence type="ECO:0000256" key="10">
    <source>
        <dbReference type="ARBA" id="ARBA00023136"/>
    </source>
</evidence>
<dbReference type="GO" id="GO:0006813">
    <property type="term" value="P:potassium ion transport"/>
    <property type="evidence" value="ECO:0007669"/>
    <property type="project" value="UniProtKB-KW"/>
</dbReference>
<feature type="transmembrane region" description="Helical" evidence="11">
    <location>
        <begin position="185"/>
        <end position="206"/>
    </location>
</feature>
<evidence type="ECO:0000313" key="13">
    <source>
        <dbReference type="EMBL" id="OOS25965.1"/>
    </source>
</evidence>
<dbReference type="GO" id="GO:0008324">
    <property type="term" value="F:monoatomic cation transmembrane transporter activity"/>
    <property type="evidence" value="ECO:0007669"/>
    <property type="project" value="InterPro"/>
</dbReference>
<evidence type="ECO:0000256" key="2">
    <source>
        <dbReference type="ARBA" id="ARBA00005551"/>
    </source>
</evidence>
<dbReference type="InterPro" id="IPR004771">
    <property type="entry name" value="K/H_exchanger"/>
</dbReference>
<feature type="transmembrane region" description="Helical" evidence="11">
    <location>
        <begin position="118"/>
        <end position="139"/>
    </location>
</feature>
<reference evidence="13 14" key="1">
    <citation type="submission" date="2017-02" db="EMBL/GenBank/DDBJ databases">
        <title>Draft genome sequence of Moraxella pluranimalium CCUG 54913T type strain.</title>
        <authorList>
            <person name="Salva-Serra F."/>
            <person name="Engstrom-Jakobsson H."/>
            <person name="Thorell K."/>
            <person name="Jaen-Luchoro D."/>
            <person name="Gonzales-Siles L."/>
            <person name="Karlsson R."/>
            <person name="Yazdan S."/>
            <person name="Boulund F."/>
            <person name="Johnning A."/>
            <person name="Engstrand L."/>
            <person name="Kristiansson E."/>
            <person name="Moore E."/>
        </authorList>
    </citation>
    <scope>NUCLEOTIDE SEQUENCE [LARGE SCALE GENOMIC DNA]</scope>
    <source>
        <strain evidence="13 14">CCUG 54913</strain>
    </source>
</reference>
<keyword evidence="7" id="KW-0630">Potassium</keyword>
<keyword evidence="14" id="KW-1185">Reference proteome</keyword>
<keyword evidence="9" id="KW-0406">Ion transport</keyword>
<feature type="transmembrane region" description="Helical" evidence="11">
    <location>
        <begin position="151"/>
        <end position="173"/>
    </location>
</feature>
<sequence>MAEAGMAGELIKVVTLLGAAVIAVPIFRKIGLGSVLGYLAGGLLIGPFGLGIFTDPQTIIHVAELGVVMFLFIIGLEMQPAHLWGLRRQIFGLGSLQVLGATALMTAVIMLFGASWQVAFIGAAGFVLTSTAIVMSSLGENNELGTAKGQSMVSILLFEDLLIVPLLAIVAFLSPVVHTSETPAWQSILVAIGSLLALFFAGRVLINPLFKILAKTGVREIMTAAALLVVLGSALLMELGGLSMAMGAFVAGVLLSESSFRHQLEADIEPFRGLLLGLFFLGVGMALDLSVVANNWQLITLGVIALMATKGIWIYVAARLTKSDHAIATERAVMMAQGGEFAFVLFSAAATQSVIDATTHANLTAIVVLSMVLTPLFLVIHGKLTSQKGNSSERDSSERDSDQIDEENPIIILGHGRYGQVVNGMMTACGYQTTLIDSDADHVDGLASLGVKTYYGDATRFDLLEMAGVAKAKLVVIAINDPQKASSIVKHLRHDYPDLPIVARAYDRIHAYQLHHAGANAVIRETFDSAVRSAKTALEILGMDNDIAERIAHLYHHRDRDGVASAAETYDPNIGRYKNTHMISLLNEHRADTKVMIDKLMRGEEIDWQPRSGTYLGQSSD</sequence>
<dbReference type="RefSeq" id="WP_078253186.1">
    <property type="nucleotide sequence ID" value="NZ_MUYU01000005.1"/>
</dbReference>
<dbReference type="InterPro" id="IPR036291">
    <property type="entry name" value="NAD(P)-bd_dom_sf"/>
</dbReference>
<feature type="transmembrane region" description="Helical" evidence="11">
    <location>
        <begin position="361"/>
        <end position="380"/>
    </location>
</feature>
<dbReference type="Gene3D" id="1.20.1530.20">
    <property type="match status" value="1"/>
</dbReference>
<dbReference type="PANTHER" id="PTHR46157">
    <property type="entry name" value="K(+) EFFLUX ANTIPORTER 3, CHLOROPLASTIC"/>
    <property type="match status" value="1"/>
</dbReference>
<evidence type="ECO:0000256" key="9">
    <source>
        <dbReference type="ARBA" id="ARBA00023065"/>
    </source>
</evidence>
<dbReference type="NCBIfam" id="TIGR00932">
    <property type="entry name" value="2a37"/>
    <property type="match status" value="1"/>
</dbReference>
<name>A0A1T0CUC9_9GAMM</name>
<keyword evidence="8 11" id="KW-1133">Transmembrane helix</keyword>
<feature type="transmembrane region" description="Helical" evidence="11">
    <location>
        <begin position="35"/>
        <end position="53"/>
    </location>
</feature>
<keyword evidence="5" id="KW-0633">Potassium transport</keyword>
<feature type="transmembrane region" description="Helical" evidence="11">
    <location>
        <begin position="272"/>
        <end position="292"/>
    </location>
</feature>
<comment type="similarity">
    <text evidence="2">Belongs to the monovalent cation:proton antiporter 2 (CPA2) transporter (TC 2.A.37) family.</text>
</comment>
<keyword evidence="3" id="KW-0813">Transport</keyword>
<dbReference type="InterPro" id="IPR003148">
    <property type="entry name" value="RCK_N"/>
</dbReference>
<protein>
    <submittedName>
        <fullName evidence="13">Potassium transporter</fullName>
    </submittedName>
</protein>
<dbReference type="Pfam" id="PF02254">
    <property type="entry name" value="TrkA_N"/>
    <property type="match status" value="1"/>
</dbReference>
<dbReference type="Pfam" id="PF00999">
    <property type="entry name" value="Na_H_Exchanger"/>
    <property type="match status" value="1"/>
</dbReference>
<feature type="transmembrane region" description="Helical" evidence="11">
    <location>
        <begin position="59"/>
        <end position="78"/>
    </location>
</feature>
<evidence type="ECO:0000256" key="8">
    <source>
        <dbReference type="ARBA" id="ARBA00022989"/>
    </source>
</evidence>
<feature type="domain" description="RCK N-terminal" evidence="12">
    <location>
        <begin position="407"/>
        <end position="524"/>
    </location>
</feature>
<dbReference type="InterPro" id="IPR038770">
    <property type="entry name" value="Na+/solute_symporter_sf"/>
</dbReference>
<evidence type="ECO:0000259" key="12">
    <source>
        <dbReference type="PROSITE" id="PS51201"/>
    </source>
</evidence>
<evidence type="ECO:0000256" key="1">
    <source>
        <dbReference type="ARBA" id="ARBA00004127"/>
    </source>
</evidence>